<organism evidence="2 3">
    <name type="scientific">Haemophilus parahaemolyticus</name>
    <dbReference type="NCBI Taxonomy" id="735"/>
    <lineage>
        <taxon>Bacteria</taxon>
        <taxon>Pseudomonadati</taxon>
        <taxon>Pseudomonadota</taxon>
        <taxon>Gammaproteobacteria</taxon>
        <taxon>Pasteurellales</taxon>
        <taxon>Pasteurellaceae</taxon>
        <taxon>Haemophilus</taxon>
    </lineage>
</organism>
<sequence length="121" mass="13933">MRKILFLLSISILLSSCTSSVRPEINYRNLSSKLSIGMTQNEVIKILGYPYKKQIESNKEVFYYISRGEVSTTTKILNRTVLLVPNVLYSIVKPEQILSEEAYSSELTLKFDENSKLEEFK</sequence>
<dbReference type="PROSITE" id="PS51257">
    <property type="entry name" value="PROKAR_LIPOPROTEIN"/>
    <property type="match status" value="1"/>
</dbReference>
<dbReference type="InterPro" id="IPR037873">
    <property type="entry name" value="BamE-like"/>
</dbReference>
<dbReference type="Proteomes" id="UP000253999">
    <property type="component" value="Unassembled WGS sequence"/>
</dbReference>
<name>A0A369ZBT7_HAEPH</name>
<evidence type="ECO:0000313" key="3">
    <source>
        <dbReference type="Proteomes" id="UP000253999"/>
    </source>
</evidence>
<gene>
    <name evidence="2" type="ORF">DPV98_08980</name>
</gene>
<comment type="caution">
    <text evidence="2">The sequence shown here is derived from an EMBL/GenBank/DDBJ whole genome shotgun (WGS) entry which is preliminary data.</text>
</comment>
<dbReference type="EMBL" id="QEQD01000009">
    <property type="protein sequence ID" value="RDF01260.1"/>
    <property type="molecule type" value="Genomic_DNA"/>
</dbReference>
<evidence type="ECO:0000256" key="1">
    <source>
        <dbReference type="ARBA" id="ARBA00022729"/>
    </source>
</evidence>
<protein>
    <submittedName>
        <fullName evidence="2">Outer membrane protein assembly factor BamE</fullName>
    </submittedName>
</protein>
<dbReference type="Gene3D" id="3.30.1450.10">
    <property type="match status" value="1"/>
</dbReference>
<dbReference type="AlphaFoldDB" id="A0A369ZBT7"/>
<accession>A0A369ZBT7</accession>
<evidence type="ECO:0000313" key="2">
    <source>
        <dbReference type="EMBL" id="RDF01260.1"/>
    </source>
</evidence>
<reference evidence="2 3" key="1">
    <citation type="submission" date="2018-05" db="EMBL/GenBank/DDBJ databases">
        <title>Draft Genome Sequences for a Diverse set of 7 Haemophilus Species.</title>
        <authorList>
            <person name="Nichols M."/>
            <person name="Topaz N."/>
            <person name="Wang X."/>
            <person name="Wang X."/>
            <person name="Boxrud D."/>
        </authorList>
    </citation>
    <scope>NUCLEOTIDE SEQUENCE [LARGE SCALE GENOMIC DNA]</scope>
    <source>
        <strain evidence="2 3">C2010039593</strain>
    </source>
</reference>
<keyword evidence="1" id="KW-0732">Signal</keyword>
<proteinExistence type="predicted"/>